<evidence type="ECO:0008006" key="3">
    <source>
        <dbReference type="Google" id="ProtNLM"/>
    </source>
</evidence>
<dbReference type="Pfam" id="PF13444">
    <property type="entry name" value="Acetyltransf_5"/>
    <property type="match status" value="1"/>
</dbReference>
<dbReference type="InterPro" id="IPR022484">
    <property type="entry name" value="PEP-CTERM/exosrtase_acylTfrase"/>
</dbReference>
<protein>
    <recommendedName>
        <fullName evidence="3">PEP-CTERM/exosortase system-associated acyltransferase</fullName>
    </recommendedName>
</protein>
<evidence type="ECO:0000313" key="1">
    <source>
        <dbReference type="EMBL" id="AMJ79297.1"/>
    </source>
</evidence>
<dbReference type="SUPFAM" id="SSF55729">
    <property type="entry name" value="Acyl-CoA N-acyltransferases (Nat)"/>
    <property type="match status" value="1"/>
</dbReference>
<dbReference type="Proteomes" id="UP000061468">
    <property type="component" value="Chromosome"/>
</dbReference>
<organism evidence="1 2">
    <name type="scientific">Alteromonas mediterranea</name>
    <dbReference type="NCBI Taxonomy" id="314275"/>
    <lineage>
        <taxon>Bacteria</taxon>
        <taxon>Pseudomonadati</taxon>
        <taxon>Pseudomonadota</taxon>
        <taxon>Gammaproteobacteria</taxon>
        <taxon>Alteromonadales</taxon>
        <taxon>Alteromonadaceae</taxon>
        <taxon>Alteromonas/Salinimonas group</taxon>
        <taxon>Alteromonas</taxon>
    </lineage>
</organism>
<accession>A0AAC9ADR2</accession>
<reference evidence="1 2" key="1">
    <citation type="submission" date="2015-12" db="EMBL/GenBank/DDBJ databases">
        <title>Intraspecies pangenome expansion in the marine bacterium Alteromonas.</title>
        <authorList>
            <person name="Lopez-Perez M."/>
            <person name="Rodriguez-Valera F."/>
        </authorList>
    </citation>
    <scope>NUCLEOTIDE SEQUENCE [LARGE SCALE GENOMIC DNA]</scope>
    <source>
        <strain evidence="1 2">UM8</strain>
    </source>
</reference>
<evidence type="ECO:0000313" key="2">
    <source>
        <dbReference type="Proteomes" id="UP000061468"/>
    </source>
</evidence>
<proteinExistence type="predicted"/>
<sequence>MVKTKKQTLLEKLGTIVGDKSKIGKLISGYRKLEEANYISSHFSAYLAPVVASSEELKNNVFTIRHEVYCEELGFEPLKENRLEFDEFDSFSLHCLIQHHKSKHFAGTVRMVRPIQPNEQLPIEKYCLESITREDLDPRKFDRKDICEISRLAVPKEFRRRVMDKFAGAGVAVINEHTYSEKEVRCFPFIAVGLYLAAAALAIEEDIKHAYVMMEPRLARSMKFIGIKFEQIGPVVEYHGKRAPYYINKSLLKKSLRPGFAKMLADILESIEKQNF</sequence>
<dbReference type="RefSeq" id="WP_015067643.1">
    <property type="nucleotide sequence ID" value="NZ_CP013928.1"/>
</dbReference>
<dbReference type="EMBL" id="CP013928">
    <property type="protein sequence ID" value="AMJ79297.1"/>
    <property type="molecule type" value="Genomic_DNA"/>
</dbReference>
<dbReference type="AlphaFoldDB" id="A0AAC9ADR2"/>
<name>A0AAC9ADR2_9ALTE</name>
<gene>
    <name evidence="1" type="ORF">AV942_13845</name>
</gene>
<dbReference type="Gene3D" id="3.40.630.30">
    <property type="match status" value="1"/>
</dbReference>
<dbReference type="NCBIfam" id="TIGR03694">
    <property type="entry name" value="exosort_acyl"/>
    <property type="match status" value="1"/>
</dbReference>
<dbReference type="InterPro" id="IPR016181">
    <property type="entry name" value="Acyl_CoA_acyltransferase"/>
</dbReference>